<sequence length="565" mass="60775">MSDLHKVNLTSVSLVKDELEATIDRAAGLLDQYAADLNDSESLSDLAGNLRQVHGVFQVIQLRGGELLAVEMMALLESLGGMAQARKLEALGALGTAAFVLSRYLDFVLANGVARPELLIPYVNLLRSQRSQAPVPEAHFFSCRLNAVLPGTKPAGFAQDLGALVKRYRHMYQVGLLALMKNKPVLPALGMMARALQRVASLATGRQSASFWTVAGVALQALSVHSAQLGKSRLLVFGMIDRQLKIVQKEGYTALESEPPKVLLRECLYWLALVEPMGQAGRILQAFDVEPLPYSEKDLETERTSLGGPGATAIAAVAEGLMEEVTVVRRMLDDADDSEAGYFGSDDGLASALMRIANTLVLLNFTKAGEGLKDAVGLYQHAPSDDEDALRDVLHKVANQVLVAESAIKAMRRGNVVANDDNGVCVDELVANSQLAEAEAAVFSEAEAGLSLIKRALASYAESDYDHGHIRNVSKTLTALRGGLQVLNLQRAAVVVDGLKAFVDRISDQKERPVAIEHSLDIFADAIISLEYYLGEAKHHRAADLDSLSLAVESLEALGYPVATV</sequence>
<feature type="domain" description="Scaffold protein FimL second" evidence="1">
    <location>
        <begin position="159"/>
        <end position="297"/>
    </location>
</feature>
<gene>
    <name evidence="2" type="primary">fimL</name>
    <name evidence="2" type="ORF">MNKW57_30140</name>
</gene>
<dbReference type="EMBL" id="BSYJ01000008">
    <property type="protein sequence ID" value="GMG88693.1"/>
    <property type="molecule type" value="Genomic_DNA"/>
</dbReference>
<organism evidence="2 3">
    <name type="scientific">Biformimicrobium ophioploci</name>
    <dbReference type="NCBI Taxonomy" id="3036711"/>
    <lineage>
        <taxon>Bacteria</taxon>
        <taxon>Pseudomonadati</taxon>
        <taxon>Pseudomonadota</taxon>
        <taxon>Gammaproteobacteria</taxon>
        <taxon>Cellvibrionales</taxon>
        <taxon>Microbulbiferaceae</taxon>
        <taxon>Biformimicrobium</taxon>
    </lineage>
</organism>
<protein>
    <submittedName>
        <fullName evidence="2">Type IV pilus/biofilm regulator FimL</fullName>
    </submittedName>
</protein>
<dbReference type="RefSeq" id="WP_285765301.1">
    <property type="nucleotide sequence ID" value="NZ_BSYJ01000008.1"/>
</dbReference>
<evidence type="ECO:0000313" key="3">
    <source>
        <dbReference type="Proteomes" id="UP001224392"/>
    </source>
</evidence>
<evidence type="ECO:0000259" key="1">
    <source>
        <dbReference type="Pfam" id="PF26379"/>
    </source>
</evidence>
<proteinExistence type="predicted"/>
<reference evidence="2 3" key="1">
    <citation type="submission" date="2023-04" db="EMBL/GenBank/DDBJ databases">
        <title>Marinobulbifer ophiurae gen. nov., sp. Nov., isolate from tissue of brittle star Ophioplocus japonicus.</title>
        <authorList>
            <person name="Kawano K."/>
            <person name="Sawayama S."/>
            <person name="Nakagawa S."/>
        </authorList>
    </citation>
    <scope>NUCLEOTIDE SEQUENCE [LARGE SCALE GENOMIC DNA]</scope>
    <source>
        <strain evidence="2 3">NKW57</strain>
    </source>
</reference>
<dbReference type="SUPFAM" id="SSF47226">
    <property type="entry name" value="Histidine-containing phosphotransfer domain, HPT domain"/>
    <property type="match status" value="1"/>
</dbReference>
<comment type="caution">
    <text evidence="2">The sequence shown here is derived from an EMBL/GenBank/DDBJ whole genome shotgun (WGS) entry which is preliminary data.</text>
</comment>
<name>A0ABQ6M2W2_9GAMM</name>
<dbReference type="InterPro" id="IPR058661">
    <property type="entry name" value="FimL_2nd"/>
</dbReference>
<keyword evidence="3" id="KW-1185">Reference proteome</keyword>
<accession>A0ABQ6M2W2</accession>
<evidence type="ECO:0000313" key="2">
    <source>
        <dbReference type="EMBL" id="GMG88693.1"/>
    </source>
</evidence>
<dbReference type="Pfam" id="PF26379">
    <property type="entry name" value="FimL_2nd"/>
    <property type="match status" value="1"/>
</dbReference>
<dbReference type="Proteomes" id="UP001224392">
    <property type="component" value="Unassembled WGS sequence"/>
</dbReference>
<dbReference type="InterPro" id="IPR036641">
    <property type="entry name" value="HPT_dom_sf"/>
</dbReference>